<proteinExistence type="predicted"/>
<reference evidence="2" key="1">
    <citation type="journal article" date="2020" name="Stud. Mycol.">
        <title>101 Dothideomycetes genomes: a test case for predicting lifestyles and emergence of pathogens.</title>
        <authorList>
            <person name="Haridas S."/>
            <person name="Albert R."/>
            <person name="Binder M."/>
            <person name="Bloem J."/>
            <person name="Labutti K."/>
            <person name="Salamov A."/>
            <person name="Andreopoulos B."/>
            <person name="Baker S."/>
            <person name="Barry K."/>
            <person name="Bills G."/>
            <person name="Bluhm B."/>
            <person name="Cannon C."/>
            <person name="Castanera R."/>
            <person name="Culley D."/>
            <person name="Daum C."/>
            <person name="Ezra D."/>
            <person name="Gonzalez J."/>
            <person name="Henrissat B."/>
            <person name="Kuo A."/>
            <person name="Liang C."/>
            <person name="Lipzen A."/>
            <person name="Lutzoni F."/>
            <person name="Magnuson J."/>
            <person name="Mondo S."/>
            <person name="Nolan M."/>
            <person name="Ohm R."/>
            <person name="Pangilinan J."/>
            <person name="Park H.-J."/>
            <person name="Ramirez L."/>
            <person name="Alfaro M."/>
            <person name="Sun H."/>
            <person name="Tritt A."/>
            <person name="Yoshinaga Y."/>
            <person name="Zwiers L.-H."/>
            <person name="Turgeon B."/>
            <person name="Goodwin S."/>
            <person name="Spatafora J."/>
            <person name="Crous P."/>
            <person name="Grigoriev I."/>
        </authorList>
    </citation>
    <scope>NUCLEOTIDE SEQUENCE</scope>
    <source>
        <strain evidence="2">CBS 690.94</strain>
    </source>
</reference>
<sequence length="119" mass="13674">MPLFPPATLYTALIIRLRKLTLSCIRALRRVRPAFLALLANYDPARAGAEQFHPLLDYVELRFAAGFNLREYWAWLLAPALFLFGAQWWAEVLRAVWGVVGMLWVVVGWWVMGGGWARE</sequence>
<evidence type="ECO:0000313" key="2">
    <source>
        <dbReference type="EMBL" id="KAF2446314.1"/>
    </source>
</evidence>
<dbReference type="AlphaFoldDB" id="A0A9P4UC42"/>
<evidence type="ECO:0000256" key="1">
    <source>
        <dbReference type="SAM" id="Phobius"/>
    </source>
</evidence>
<feature type="transmembrane region" description="Helical" evidence="1">
    <location>
        <begin position="72"/>
        <end position="90"/>
    </location>
</feature>
<accession>A0A9P4UC42</accession>
<dbReference type="EMBL" id="MU001498">
    <property type="protein sequence ID" value="KAF2446314.1"/>
    <property type="molecule type" value="Genomic_DNA"/>
</dbReference>
<gene>
    <name evidence="2" type="ORF">P171DRAFT_442714</name>
</gene>
<organism evidence="2 3">
    <name type="scientific">Karstenula rhodostoma CBS 690.94</name>
    <dbReference type="NCBI Taxonomy" id="1392251"/>
    <lineage>
        <taxon>Eukaryota</taxon>
        <taxon>Fungi</taxon>
        <taxon>Dikarya</taxon>
        <taxon>Ascomycota</taxon>
        <taxon>Pezizomycotina</taxon>
        <taxon>Dothideomycetes</taxon>
        <taxon>Pleosporomycetidae</taxon>
        <taxon>Pleosporales</taxon>
        <taxon>Massarineae</taxon>
        <taxon>Didymosphaeriaceae</taxon>
        <taxon>Karstenula</taxon>
    </lineage>
</organism>
<protein>
    <submittedName>
        <fullName evidence="2">Uncharacterized protein</fullName>
    </submittedName>
</protein>
<keyword evidence="3" id="KW-1185">Reference proteome</keyword>
<name>A0A9P4UC42_9PLEO</name>
<keyword evidence="1" id="KW-0472">Membrane</keyword>
<feature type="transmembrane region" description="Helical" evidence="1">
    <location>
        <begin position="96"/>
        <end position="117"/>
    </location>
</feature>
<comment type="caution">
    <text evidence="2">The sequence shown here is derived from an EMBL/GenBank/DDBJ whole genome shotgun (WGS) entry which is preliminary data.</text>
</comment>
<dbReference type="Proteomes" id="UP000799764">
    <property type="component" value="Unassembled WGS sequence"/>
</dbReference>
<keyword evidence="1" id="KW-0812">Transmembrane</keyword>
<keyword evidence="1" id="KW-1133">Transmembrane helix</keyword>
<dbReference type="OrthoDB" id="10346236at2759"/>
<evidence type="ECO:0000313" key="3">
    <source>
        <dbReference type="Proteomes" id="UP000799764"/>
    </source>
</evidence>